<protein>
    <submittedName>
        <fullName evidence="1">Uncharacterized protein</fullName>
    </submittedName>
</protein>
<sequence>MVKKEQRSFTKSRTHFLNQLIEDQLEERKAIETNFLKSFRKNVNPKKPIFTIHRTENKEFVRFFSKKDKDNSQHNFINSEIYA</sequence>
<name>I4AJ55_BERLS</name>
<reference evidence="2" key="1">
    <citation type="submission" date="2012-06" db="EMBL/GenBank/DDBJ databases">
        <title>The complete genome of Flexibacter litoralis DSM 6794.</title>
        <authorList>
            <person name="Lucas S."/>
            <person name="Copeland A."/>
            <person name="Lapidus A."/>
            <person name="Glavina del Rio T."/>
            <person name="Dalin E."/>
            <person name="Tice H."/>
            <person name="Bruce D."/>
            <person name="Goodwin L."/>
            <person name="Pitluck S."/>
            <person name="Peters L."/>
            <person name="Ovchinnikova G."/>
            <person name="Lu M."/>
            <person name="Kyrpides N."/>
            <person name="Mavromatis K."/>
            <person name="Ivanova N."/>
            <person name="Brettin T."/>
            <person name="Detter J.C."/>
            <person name="Han C."/>
            <person name="Larimer F."/>
            <person name="Land M."/>
            <person name="Hauser L."/>
            <person name="Markowitz V."/>
            <person name="Cheng J.-F."/>
            <person name="Hugenholtz P."/>
            <person name="Woyke T."/>
            <person name="Wu D."/>
            <person name="Spring S."/>
            <person name="Lang E."/>
            <person name="Kopitz M."/>
            <person name="Brambilla E."/>
            <person name="Klenk H.-P."/>
            <person name="Eisen J.A."/>
        </authorList>
    </citation>
    <scope>NUCLEOTIDE SEQUENCE [LARGE SCALE GENOMIC DNA]</scope>
    <source>
        <strain evidence="2">ATCC 23117 / DSM 6794 / NBRC 15988 / NCIMB 1366 / Sio-4</strain>
    </source>
</reference>
<dbReference type="Proteomes" id="UP000006054">
    <property type="component" value="Chromosome"/>
</dbReference>
<dbReference type="HOGENOM" id="CLU_2537618_0_0_10"/>
<proteinExistence type="predicted"/>
<dbReference type="EMBL" id="CP003345">
    <property type="protein sequence ID" value="AFM03990.1"/>
    <property type="molecule type" value="Genomic_DNA"/>
</dbReference>
<dbReference type="STRING" id="880071.Fleli_1571"/>
<evidence type="ECO:0000313" key="1">
    <source>
        <dbReference type="EMBL" id="AFM03990.1"/>
    </source>
</evidence>
<accession>I4AJ55</accession>
<dbReference type="KEGG" id="fli:Fleli_1571"/>
<dbReference type="AlphaFoldDB" id="I4AJ55"/>
<organism evidence="1 2">
    <name type="scientific">Bernardetia litoralis (strain ATCC 23117 / DSM 6794 / NBRC 15988 / NCIMB 1366 / Fx l1 / Sio-4)</name>
    <name type="common">Flexibacter litoralis</name>
    <dbReference type="NCBI Taxonomy" id="880071"/>
    <lineage>
        <taxon>Bacteria</taxon>
        <taxon>Pseudomonadati</taxon>
        <taxon>Bacteroidota</taxon>
        <taxon>Cytophagia</taxon>
        <taxon>Cytophagales</taxon>
        <taxon>Bernardetiaceae</taxon>
        <taxon>Bernardetia</taxon>
    </lineage>
</organism>
<evidence type="ECO:0000313" key="2">
    <source>
        <dbReference type="Proteomes" id="UP000006054"/>
    </source>
</evidence>
<dbReference type="RefSeq" id="WP_014797447.1">
    <property type="nucleotide sequence ID" value="NC_018018.1"/>
</dbReference>
<keyword evidence="2" id="KW-1185">Reference proteome</keyword>
<gene>
    <name evidence="1" type="ordered locus">Fleli_1571</name>
</gene>